<accession>A0A9P7F6D5</accession>
<sequence>MRMRDHACPTVLLWHACLAASQLWLSSGVVQRDPGGSGRCTDNSLVVEVVRSGDLSLPYSEYVYLWLEGLSTI</sequence>
<dbReference type="Proteomes" id="UP000823399">
    <property type="component" value="Unassembled WGS sequence"/>
</dbReference>
<gene>
    <name evidence="2" type="ORF">F5147DRAFT_694062</name>
</gene>
<evidence type="ECO:0000256" key="1">
    <source>
        <dbReference type="SAM" id="SignalP"/>
    </source>
</evidence>
<feature type="chain" id="PRO_5040108837" description="Secreted protein" evidence="1">
    <location>
        <begin position="22"/>
        <end position="73"/>
    </location>
</feature>
<dbReference type="AlphaFoldDB" id="A0A9P7F6D5"/>
<comment type="caution">
    <text evidence="2">The sequence shown here is derived from an EMBL/GenBank/DDBJ whole genome shotgun (WGS) entry which is preliminary data.</text>
</comment>
<evidence type="ECO:0008006" key="4">
    <source>
        <dbReference type="Google" id="ProtNLM"/>
    </source>
</evidence>
<proteinExistence type="predicted"/>
<dbReference type="EMBL" id="JABBWM010000026">
    <property type="protein sequence ID" value="KAG2108631.1"/>
    <property type="molecule type" value="Genomic_DNA"/>
</dbReference>
<reference evidence="2" key="1">
    <citation type="journal article" date="2020" name="New Phytol.">
        <title>Comparative genomics reveals dynamic genome evolution in host specialist ectomycorrhizal fungi.</title>
        <authorList>
            <person name="Lofgren L.A."/>
            <person name="Nguyen N.H."/>
            <person name="Vilgalys R."/>
            <person name="Ruytinx J."/>
            <person name="Liao H.L."/>
            <person name="Branco S."/>
            <person name="Kuo A."/>
            <person name="LaButti K."/>
            <person name="Lipzen A."/>
            <person name="Andreopoulos W."/>
            <person name="Pangilinan J."/>
            <person name="Riley R."/>
            <person name="Hundley H."/>
            <person name="Na H."/>
            <person name="Barry K."/>
            <person name="Grigoriev I.V."/>
            <person name="Stajich J.E."/>
            <person name="Kennedy P.G."/>
        </authorList>
    </citation>
    <scope>NUCLEOTIDE SEQUENCE</scope>
    <source>
        <strain evidence="2">FC423</strain>
    </source>
</reference>
<keyword evidence="3" id="KW-1185">Reference proteome</keyword>
<keyword evidence="1" id="KW-0732">Signal</keyword>
<dbReference type="GeneID" id="64699542"/>
<dbReference type="RefSeq" id="XP_041293001.1">
    <property type="nucleotide sequence ID" value="XM_041437283.1"/>
</dbReference>
<feature type="signal peptide" evidence="1">
    <location>
        <begin position="1"/>
        <end position="21"/>
    </location>
</feature>
<organism evidence="2 3">
    <name type="scientific">Suillus discolor</name>
    <dbReference type="NCBI Taxonomy" id="1912936"/>
    <lineage>
        <taxon>Eukaryota</taxon>
        <taxon>Fungi</taxon>
        <taxon>Dikarya</taxon>
        <taxon>Basidiomycota</taxon>
        <taxon>Agaricomycotina</taxon>
        <taxon>Agaricomycetes</taxon>
        <taxon>Agaricomycetidae</taxon>
        <taxon>Boletales</taxon>
        <taxon>Suillineae</taxon>
        <taxon>Suillaceae</taxon>
        <taxon>Suillus</taxon>
    </lineage>
</organism>
<evidence type="ECO:0000313" key="2">
    <source>
        <dbReference type="EMBL" id="KAG2108631.1"/>
    </source>
</evidence>
<feature type="non-terminal residue" evidence="2">
    <location>
        <position position="1"/>
    </location>
</feature>
<evidence type="ECO:0000313" key="3">
    <source>
        <dbReference type="Proteomes" id="UP000823399"/>
    </source>
</evidence>
<protein>
    <recommendedName>
        <fullName evidence="4">Secreted protein</fullName>
    </recommendedName>
</protein>
<name>A0A9P7F6D5_9AGAM</name>